<sequence length="231" mass="25344">MLGDVTDTDDDRDELDLWTPEAREQVRRTGEALLDAVREQLAALDAIGPESDLEELHRMGNRVDDAAVAFCDSQYALSGEYFSFAEVTESGDEDDEDVEDDDEDEGEPEEIPVISVLQRAEYNVVDSAAVLAAGREAYLRIWPSDSDEDARSRVNWLGAALYEIAHADGWQHLGKTPGLQPTGVITDVIAPTELIDLHADVEDGPDPAFSVQGNVLHRTVDQWGPPPKSIS</sequence>
<proteinExistence type="predicted"/>
<evidence type="ECO:0000313" key="3">
    <source>
        <dbReference type="Proteomes" id="UP000244962"/>
    </source>
</evidence>
<feature type="compositionally biased region" description="Acidic residues" evidence="1">
    <location>
        <begin position="89"/>
        <end position="110"/>
    </location>
</feature>
<evidence type="ECO:0000313" key="2">
    <source>
        <dbReference type="EMBL" id="PWC07229.1"/>
    </source>
</evidence>
<dbReference type="Proteomes" id="UP000244962">
    <property type="component" value="Unassembled WGS sequence"/>
</dbReference>
<feature type="region of interest" description="Disordered" evidence="1">
    <location>
        <begin position="87"/>
        <end position="110"/>
    </location>
</feature>
<organism evidence="2 3">
    <name type="scientific">Mycetocola zhujimingii</name>
    <dbReference type="NCBI Taxonomy" id="2079792"/>
    <lineage>
        <taxon>Bacteria</taxon>
        <taxon>Bacillati</taxon>
        <taxon>Actinomycetota</taxon>
        <taxon>Actinomycetes</taxon>
        <taxon>Micrococcales</taxon>
        <taxon>Microbacteriaceae</taxon>
        <taxon>Mycetocola</taxon>
    </lineage>
</organism>
<dbReference type="AlphaFoldDB" id="A0A2U1TEC7"/>
<dbReference type="EMBL" id="QEFB01000005">
    <property type="protein sequence ID" value="PWC07229.1"/>
    <property type="molecule type" value="Genomic_DNA"/>
</dbReference>
<protein>
    <submittedName>
        <fullName evidence="2">Uncharacterized protein</fullName>
    </submittedName>
</protein>
<reference evidence="3" key="1">
    <citation type="submission" date="2018-04" db="EMBL/GenBank/DDBJ databases">
        <authorList>
            <person name="Liu S."/>
            <person name="Wang Z."/>
            <person name="Li J."/>
        </authorList>
    </citation>
    <scope>NUCLEOTIDE SEQUENCE [LARGE SCALE GENOMIC DNA]</scope>
    <source>
        <strain evidence="3">622</strain>
    </source>
</reference>
<keyword evidence="3" id="KW-1185">Reference proteome</keyword>
<comment type="caution">
    <text evidence="2">The sequence shown here is derived from an EMBL/GenBank/DDBJ whole genome shotgun (WGS) entry which is preliminary data.</text>
</comment>
<name>A0A2U1TEC7_9MICO</name>
<feature type="compositionally biased region" description="Acidic residues" evidence="1">
    <location>
        <begin position="1"/>
        <end position="16"/>
    </location>
</feature>
<feature type="region of interest" description="Disordered" evidence="1">
    <location>
        <begin position="1"/>
        <end position="23"/>
    </location>
</feature>
<evidence type="ECO:0000256" key="1">
    <source>
        <dbReference type="SAM" id="MobiDB-lite"/>
    </source>
</evidence>
<accession>A0A2U1TEC7</accession>
<gene>
    <name evidence="2" type="ORF">DF223_06220</name>
</gene>